<accession>A0ABP8UVQ3</accession>
<feature type="region of interest" description="Disordered" evidence="2">
    <location>
        <begin position="205"/>
        <end position="229"/>
    </location>
</feature>
<proteinExistence type="predicted"/>
<dbReference type="EMBL" id="BAABFL010000013">
    <property type="protein sequence ID" value="GAA4647910.1"/>
    <property type="molecule type" value="Genomic_DNA"/>
</dbReference>
<sequence length="698" mass="79374">MSKDKDVAEINYKRYIRARDNGHKTYLEEADKCLGFYEGEQWSEADRKALEDEGRPALTINKILSTVNTLLGEQTSRRASFQAKILKEGTEQGALAISKLAIAIANINELEYQESEVFKDGVIGGRGFFEVKMDFSDNVQGEISIRAKDPKEVILDPDASAYDPATWNEVITTTWMSLDEIEEKYGPAKRKEIQHRVDLREHFTEDSVSYQSRPGTFGETHGGDDLDEDDKKDVRAVRVVDRQYRRLRSRNYFIDTVTGDERPVPDGWPQEKIAKAKETFGLEIIKKTERQIRWTTSADSVLLKDRWSPYRSFTIIPYFCYWNRGRPFGIVRNLISPQEQHNKLASQELHIVNTTANSGWIVEDDSLTSHTTDELKEEGSKTGLVLSFKKNRTPPQKITANQIPTGIDRVVQLSSNNIKEISGVTDAMLGLESAEVSGVALKSKENRGQVQVQVPMDNLARTRRYLGLKILELIQDFYTEERVIHVTREDQPGNPQEEMIINEVTEEGKILNDVTAGKYDIVVTTVPARDAWRDSQFAELLNMRQAGVQIPAYRVVQYSHLAEKDAIAEEVRNLEGLGQKTPEEQQMMQMQMQMAMQQMQLELQKMSAEIQNIAAQAQLNQAKAVDVANSDEMEMRQIEADMQKEREGYVVRQQLAETQAASSMQGKVLDTKGKILQEQAKASLQPREKETPKSNKEQ</sequence>
<organism evidence="3 4">
    <name type="scientific">Kistimonas scapharcae</name>
    <dbReference type="NCBI Taxonomy" id="1036133"/>
    <lineage>
        <taxon>Bacteria</taxon>
        <taxon>Pseudomonadati</taxon>
        <taxon>Pseudomonadota</taxon>
        <taxon>Gammaproteobacteria</taxon>
        <taxon>Oceanospirillales</taxon>
        <taxon>Endozoicomonadaceae</taxon>
        <taxon>Kistimonas</taxon>
    </lineage>
</organism>
<dbReference type="Pfam" id="PF16510">
    <property type="entry name" value="P22_portal"/>
    <property type="match status" value="1"/>
</dbReference>
<feature type="coiled-coil region" evidence="1">
    <location>
        <begin position="589"/>
        <end position="616"/>
    </location>
</feature>
<dbReference type="Proteomes" id="UP001500604">
    <property type="component" value="Unassembled WGS sequence"/>
</dbReference>
<dbReference type="InterPro" id="IPR032427">
    <property type="entry name" value="P22_portal"/>
</dbReference>
<feature type="region of interest" description="Disordered" evidence="2">
    <location>
        <begin position="660"/>
        <end position="698"/>
    </location>
</feature>
<keyword evidence="1" id="KW-0175">Coiled coil</keyword>
<evidence type="ECO:0000313" key="4">
    <source>
        <dbReference type="Proteomes" id="UP001500604"/>
    </source>
</evidence>
<protein>
    <recommendedName>
        <fullName evidence="5">Genomic island protein</fullName>
    </recommendedName>
</protein>
<comment type="caution">
    <text evidence="3">The sequence shown here is derived from an EMBL/GenBank/DDBJ whole genome shotgun (WGS) entry which is preliminary data.</text>
</comment>
<reference evidence="4" key="1">
    <citation type="journal article" date="2019" name="Int. J. Syst. Evol. Microbiol.">
        <title>The Global Catalogue of Microorganisms (GCM) 10K type strain sequencing project: providing services to taxonomists for standard genome sequencing and annotation.</title>
        <authorList>
            <consortium name="The Broad Institute Genomics Platform"/>
            <consortium name="The Broad Institute Genome Sequencing Center for Infectious Disease"/>
            <person name="Wu L."/>
            <person name="Ma J."/>
        </authorList>
    </citation>
    <scope>NUCLEOTIDE SEQUENCE [LARGE SCALE GENOMIC DNA]</scope>
    <source>
        <strain evidence="4">JCM 17805</strain>
    </source>
</reference>
<evidence type="ECO:0008006" key="5">
    <source>
        <dbReference type="Google" id="ProtNLM"/>
    </source>
</evidence>
<dbReference type="RefSeq" id="WP_345192885.1">
    <property type="nucleotide sequence ID" value="NZ_BAABFL010000013.1"/>
</dbReference>
<name>A0ABP8UVQ3_9GAMM</name>
<gene>
    <name evidence="3" type="ORF">GCM10023116_01720</name>
</gene>
<evidence type="ECO:0000256" key="1">
    <source>
        <dbReference type="SAM" id="Coils"/>
    </source>
</evidence>
<evidence type="ECO:0000313" key="3">
    <source>
        <dbReference type="EMBL" id="GAA4647910.1"/>
    </source>
</evidence>
<keyword evidence="4" id="KW-1185">Reference proteome</keyword>
<evidence type="ECO:0000256" key="2">
    <source>
        <dbReference type="SAM" id="MobiDB-lite"/>
    </source>
</evidence>
<feature type="compositionally biased region" description="Basic and acidic residues" evidence="2">
    <location>
        <begin position="686"/>
        <end position="698"/>
    </location>
</feature>